<dbReference type="PROSITE" id="PS51903">
    <property type="entry name" value="CLP_R"/>
    <property type="match status" value="1"/>
</dbReference>
<dbReference type="InterPro" id="IPR036628">
    <property type="entry name" value="Clp_N_dom_sf"/>
</dbReference>
<evidence type="ECO:0000259" key="2">
    <source>
        <dbReference type="PROSITE" id="PS51903"/>
    </source>
</evidence>
<keyword evidence="4" id="KW-1185">Reference proteome</keyword>
<keyword evidence="3" id="KW-0378">Hydrolase</keyword>
<dbReference type="Gene3D" id="1.10.1780.10">
    <property type="entry name" value="Clp, N-terminal domain"/>
    <property type="match status" value="2"/>
</dbReference>
<dbReference type="AlphaFoldDB" id="A0A2S6IVT7"/>
<name>A0A2S6IVT7_9ACTN</name>
<comment type="caution">
    <text evidence="3">The sequence shown here is derived from an EMBL/GenBank/DDBJ whole genome shotgun (WGS) entry which is preliminary data.</text>
</comment>
<feature type="domain" description="Clp R" evidence="2">
    <location>
        <begin position="2"/>
        <end position="188"/>
    </location>
</feature>
<proteinExistence type="predicted"/>
<keyword evidence="1" id="KW-0677">Repeat</keyword>
<dbReference type="GO" id="GO:0005524">
    <property type="term" value="F:ATP binding"/>
    <property type="evidence" value="ECO:0007669"/>
    <property type="project" value="UniProtKB-KW"/>
</dbReference>
<evidence type="ECO:0000313" key="4">
    <source>
        <dbReference type="Proteomes" id="UP000239485"/>
    </source>
</evidence>
<keyword evidence="3" id="KW-0645">Protease</keyword>
<gene>
    <name evidence="3" type="ORF">CLV92_101159</name>
</gene>
<keyword evidence="3" id="KW-0067">ATP-binding</keyword>
<protein>
    <submittedName>
        <fullName evidence="3">ATP-dependent Clp protease ATP-binding subunit ClpC</fullName>
    </submittedName>
</protein>
<accession>A0A2S6IVT7</accession>
<dbReference type="OrthoDB" id="3628183at2"/>
<dbReference type="SUPFAM" id="SSF81923">
    <property type="entry name" value="Double Clp-N motif"/>
    <property type="match status" value="2"/>
</dbReference>
<dbReference type="GO" id="GO:0008233">
    <property type="term" value="F:peptidase activity"/>
    <property type="evidence" value="ECO:0007669"/>
    <property type="project" value="UniProtKB-KW"/>
</dbReference>
<evidence type="ECO:0000256" key="1">
    <source>
        <dbReference type="PROSITE-ProRule" id="PRU01251"/>
    </source>
</evidence>
<sequence length="189" mass="19892">MFERFSSAARRAVVEAQEHARALHAPEVGAEHLLLAVASLGDPVAAAALADLGLDGATLREEVQALSRPDAAALRTLGIDPDDVRRRAEEAFGAGALDSPAPTPARRGPLQRLFGRDGGHIRFSGAAKEALENSLRECLALHHDAIRPEHLLLGLLSSGRTPVAHLVRQAGVDPAAIRSAVLDRLRGAA</sequence>
<dbReference type="InterPro" id="IPR004176">
    <property type="entry name" value="Clp_R_N"/>
</dbReference>
<evidence type="ECO:0000313" key="3">
    <source>
        <dbReference type="EMBL" id="PPK98464.1"/>
    </source>
</evidence>
<dbReference type="RefSeq" id="WP_104430880.1">
    <property type="nucleotide sequence ID" value="NZ_PTJD01000001.1"/>
</dbReference>
<dbReference type="Pfam" id="PF02861">
    <property type="entry name" value="Clp_N"/>
    <property type="match status" value="2"/>
</dbReference>
<dbReference type="GO" id="GO:0006508">
    <property type="term" value="P:proteolysis"/>
    <property type="evidence" value="ECO:0007669"/>
    <property type="project" value="UniProtKB-KW"/>
</dbReference>
<keyword evidence="3" id="KW-0547">Nucleotide-binding</keyword>
<dbReference type="Proteomes" id="UP000239485">
    <property type="component" value="Unassembled WGS sequence"/>
</dbReference>
<reference evidence="3 4" key="1">
    <citation type="submission" date="2018-02" db="EMBL/GenBank/DDBJ databases">
        <title>Genomic Encyclopedia of Archaeal and Bacterial Type Strains, Phase II (KMG-II): from individual species to whole genera.</title>
        <authorList>
            <person name="Goeker M."/>
        </authorList>
    </citation>
    <scope>NUCLEOTIDE SEQUENCE [LARGE SCALE GENOMIC DNA]</scope>
    <source>
        <strain evidence="3 4">DSM 22857</strain>
    </source>
</reference>
<organism evidence="3 4">
    <name type="scientific">Kineococcus xinjiangensis</name>
    <dbReference type="NCBI Taxonomy" id="512762"/>
    <lineage>
        <taxon>Bacteria</taxon>
        <taxon>Bacillati</taxon>
        <taxon>Actinomycetota</taxon>
        <taxon>Actinomycetes</taxon>
        <taxon>Kineosporiales</taxon>
        <taxon>Kineosporiaceae</taxon>
        <taxon>Kineococcus</taxon>
    </lineage>
</organism>
<dbReference type="EMBL" id="PTJD01000001">
    <property type="protein sequence ID" value="PPK98464.1"/>
    <property type="molecule type" value="Genomic_DNA"/>
</dbReference>